<comment type="caution">
    <text evidence="1">The sequence shown here is derived from an EMBL/GenBank/DDBJ whole genome shotgun (WGS) entry which is preliminary data.</text>
</comment>
<evidence type="ECO:0000313" key="1">
    <source>
        <dbReference type="EMBL" id="KAJ8117791.1"/>
    </source>
</evidence>
<dbReference type="Proteomes" id="UP001153331">
    <property type="component" value="Unassembled WGS sequence"/>
</dbReference>
<keyword evidence="2" id="KW-1185">Reference proteome</keyword>
<sequence>MDFQYTGLAHTLQTAAIAALVFAFKDSVYRIASSDGENVVVPISLLPELRKLPDDVLSFQEAAKRFMDTKYTGLDTDAHLGTQSIRSDLTPALSRINPVVREEVDACVEKYIPACNDWTEVPFFKTIVDIVAQVSGRVFVGPGLCQDPQYLDCATKYTIDLSDSNRAIKKVRPWLRPLLAPRLPEVRRLRQREKDLAEYLYPIIQQRREAAKDPKWEKPDDMTQWMLDRGAGDSISVEQYAKLQLGLIFAAIHTTSLTATNIFYTLAATPETTARSPPKRSSRWKNSTAT</sequence>
<dbReference type="EMBL" id="JAPHNI010000041">
    <property type="protein sequence ID" value="KAJ8117791.1"/>
    <property type="molecule type" value="Genomic_DNA"/>
</dbReference>
<gene>
    <name evidence="1" type="ORF">OPT61_g1114</name>
</gene>
<reference evidence="1" key="1">
    <citation type="submission" date="2022-11" db="EMBL/GenBank/DDBJ databases">
        <title>Genome Sequence of Boeremia exigua.</title>
        <authorList>
            <person name="Buettner E."/>
        </authorList>
    </citation>
    <scope>NUCLEOTIDE SEQUENCE</scope>
    <source>
        <strain evidence="1">CU02</strain>
    </source>
</reference>
<evidence type="ECO:0000313" key="2">
    <source>
        <dbReference type="Proteomes" id="UP001153331"/>
    </source>
</evidence>
<accession>A0ACC2IRK9</accession>
<organism evidence="1 2">
    <name type="scientific">Boeremia exigua</name>
    <dbReference type="NCBI Taxonomy" id="749465"/>
    <lineage>
        <taxon>Eukaryota</taxon>
        <taxon>Fungi</taxon>
        <taxon>Dikarya</taxon>
        <taxon>Ascomycota</taxon>
        <taxon>Pezizomycotina</taxon>
        <taxon>Dothideomycetes</taxon>
        <taxon>Pleosporomycetidae</taxon>
        <taxon>Pleosporales</taxon>
        <taxon>Pleosporineae</taxon>
        <taxon>Didymellaceae</taxon>
        <taxon>Boeremia</taxon>
    </lineage>
</organism>
<name>A0ACC2IRK9_9PLEO</name>
<proteinExistence type="predicted"/>
<protein>
    <submittedName>
        <fullName evidence="1">Uncharacterized protein</fullName>
    </submittedName>
</protein>